<dbReference type="Proteomes" id="UP000324222">
    <property type="component" value="Unassembled WGS sequence"/>
</dbReference>
<sequence>MYGESDMICQTLHLQEVLISVSFQVVIEIPHNQHMAAAVGHHQSGTGVSQALVGGRGQYRAHNRRAERSASITRKYITSISGDSHSTSCSLLTIPAHLVGEALHPAIRGLHLNVWPYVGSTSLFSHVSVTTTMSALCRCTQLWYKSARVRVAPEDPLSVDNHLCPQEVQTVTFVLCHQCWLPMLATLTQLQNCKICTLNVLPIFFLFFALKFLNICVLEKEDEVKLRVCGSFNGVFCFILNTCDLEKDKRENLSLLGFQ</sequence>
<gene>
    <name evidence="1" type="ORF">E2C01_053599</name>
</gene>
<protein>
    <submittedName>
        <fullName evidence="1">Uncharacterized protein</fullName>
    </submittedName>
</protein>
<name>A0A5B7GQJ1_PORTR</name>
<dbReference type="EMBL" id="VSRR010016681">
    <property type="protein sequence ID" value="MPC59575.1"/>
    <property type="molecule type" value="Genomic_DNA"/>
</dbReference>
<evidence type="ECO:0000313" key="2">
    <source>
        <dbReference type="Proteomes" id="UP000324222"/>
    </source>
</evidence>
<comment type="caution">
    <text evidence="1">The sequence shown here is derived from an EMBL/GenBank/DDBJ whole genome shotgun (WGS) entry which is preliminary data.</text>
</comment>
<dbReference type="AlphaFoldDB" id="A0A5B7GQJ1"/>
<organism evidence="1 2">
    <name type="scientific">Portunus trituberculatus</name>
    <name type="common">Swimming crab</name>
    <name type="synonym">Neptunus trituberculatus</name>
    <dbReference type="NCBI Taxonomy" id="210409"/>
    <lineage>
        <taxon>Eukaryota</taxon>
        <taxon>Metazoa</taxon>
        <taxon>Ecdysozoa</taxon>
        <taxon>Arthropoda</taxon>
        <taxon>Crustacea</taxon>
        <taxon>Multicrustacea</taxon>
        <taxon>Malacostraca</taxon>
        <taxon>Eumalacostraca</taxon>
        <taxon>Eucarida</taxon>
        <taxon>Decapoda</taxon>
        <taxon>Pleocyemata</taxon>
        <taxon>Brachyura</taxon>
        <taxon>Eubrachyura</taxon>
        <taxon>Portunoidea</taxon>
        <taxon>Portunidae</taxon>
        <taxon>Portuninae</taxon>
        <taxon>Portunus</taxon>
    </lineage>
</organism>
<reference evidence="1 2" key="1">
    <citation type="submission" date="2019-05" db="EMBL/GenBank/DDBJ databases">
        <title>Another draft genome of Portunus trituberculatus and its Hox gene families provides insights of decapod evolution.</title>
        <authorList>
            <person name="Jeong J.-H."/>
            <person name="Song I."/>
            <person name="Kim S."/>
            <person name="Choi T."/>
            <person name="Kim D."/>
            <person name="Ryu S."/>
            <person name="Kim W."/>
        </authorList>
    </citation>
    <scope>NUCLEOTIDE SEQUENCE [LARGE SCALE GENOMIC DNA]</scope>
    <source>
        <tissue evidence="1">Muscle</tissue>
    </source>
</reference>
<keyword evidence="2" id="KW-1185">Reference proteome</keyword>
<proteinExistence type="predicted"/>
<evidence type="ECO:0000313" key="1">
    <source>
        <dbReference type="EMBL" id="MPC59575.1"/>
    </source>
</evidence>
<accession>A0A5B7GQJ1</accession>